<dbReference type="AlphaFoldDB" id="A0A327QGK4"/>
<keyword evidence="2" id="KW-1185">Reference proteome</keyword>
<dbReference type="Gene3D" id="3.90.1140.10">
    <property type="entry name" value="Cyclic phosphodiesterase"/>
    <property type="match status" value="1"/>
</dbReference>
<dbReference type="GO" id="GO:0016874">
    <property type="term" value="F:ligase activity"/>
    <property type="evidence" value="ECO:0007669"/>
    <property type="project" value="UniProtKB-KW"/>
</dbReference>
<dbReference type="EMBL" id="QLLL01000006">
    <property type="protein sequence ID" value="RAJ02453.1"/>
    <property type="molecule type" value="Genomic_DNA"/>
</dbReference>
<gene>
    <name evidence="1" type="ORF">LX64_03471</name>
</gene>
<evidence type="ECO:0000313" key="2">
    <source>
        <dbReference type="Proteomes" id="UP000249547"/>
    </source>
</evidence>
<evidence type="ECO:0000313" key="1">
    <source>
        <dbReference type="EMBL" id="RAJ02453.1"/>
    </source>
</evidence>
<name>A0A327QGK4_9BACT</name>
<dbReference type="SUPFAM" id="SSF55144">
    <property type="entry name" value="LigT-like"/>
    <property type="match status" value="1"/>
</dbReference>
<dbReference type="RefSeq" id="WP_158538658.1">
    <property type="nucleotide sequence ID" value="NZ_QLLL01000006.1"/>
</dbReference>
<comment type="caution">
    <text evidence="1">The sequence shown here is derived from an EMBL/GenBank/DDBJ whole genome shotgun (WGS) entry which is preliminary data.</text>
</comment>
<accession>A0A327QGK4</accession>
<dbReference type="Pfam" id="PF13563">
    <property type="entry name" value="2_5_RNA_ligase2"/>
    <property type="match status" value="1"/>
</dbReference>
<organism evidence="1 2">
    <name type="scientific">Chitinophaga skermanii</name>
    <dbReference type="NCBI Taxonomy" id="331697"/>
    <lineage>
        <taxon>Bacteria</taxon>
        <taxon>Pseudomonadati</taxon>
        <taxon>Bacteroidota</taxon>
        <taxon>Chitinophagia</taxon>
        <taxon>Chitinophagales</taxon>
        <taxon>Chitinophagaceae</taxon>
        <taxon>Chitinophaga</taxon>
    </lineage>
</organism>
<proteinExistence type="predicted"/>
<dbReference type="OrthoDB" id="1351981at2"/>
<dbReference type="InterPro" id="IPR009097">
    <property type="entry name" value="Cyclic_Pdiesterase"/>
</dbReference>
<dbReference type="Proteomes" id="UP000249547">
    <property type="component" value="Unassembled WGS sequence"/>
</dbReference>
<protein>
    <submittedName>
        <fullName evidence="1">2'-5' RNA ligase</fullName>
    </submittedName>
</protein>
<sequence>MEKNEATTITYDYLVVINPDAHIARDVTHYKYMIAHELGEPRQSFSPAYIPLFRSEFPGCYEEDFIGVLAYLAQLQSAFTIYTSRIDHSEVGEQKHTIFVNVANPRPVEALHSRIMNAFEVDAQHYRPQITLARGLSSPAFEKVLKQIDNKLFVRSFYCHSFLLLRKPAMGGDYEVVREFSFGMDDPHDGPLFHRAA</sequence>
<reference evidence="1 2" key="1">
    <citation type="submission" date="2018-06" db="EMBL/GenBank/DDBJ databases">
        <title>Genomic Encyclopedia of Archaeal and Bacterial Type Strains, Phase II (KMG-II): from individual species to whole genera.</title>
        <authorList>
            <person name="Goeker M."/>
        </authorList>
    </citation>
    <scope>NUCLEOTIDE SEQUENCE [LARGE SCALE GENOMIC DNA]</scope>
    <source>
        <strain evidence="1 2">DSM 23857</strain>
    </source>
</reference>
<keyword evidence="1" id="KW-0436">Ligase</keyword>